<dbReference type="Proteomes" id="UP000050911">
    <property type="component" value="Unassembled WGS sequence"/>
</dbReference>
<evidence type="ECO:0000256" key="2">
    <source>
        <dbReference type="PROSITE-ProRule" id="PRU00335"/>
    </source>
</evidence>
<keyword evidence="5" id="KW-1185">Reference proteome</keyword>
<keyword evidence="1 2" id="KW-0238">DNA-binding</keyword>
<reference evidence="4 5" key="1">
    <citation type="journal article" date="2015" name="Genome Announc.">
        <title>Expanding the biotechnology potential of lactobacilli through comparative genomics of 213 strains and associated genera.</title>
        <authorList>
            <person name="Sun Z."/>
            <person name="Harris H.M."/>
            <person name="McCann A."/>
            <person name="Guo C."/>
            <person name="Argimon S."/>
            <person name="Zhang W."/>
            <person name="Yang X."/>
            <person name="Jeffery I.B."/>
            <person name="Cooney J.C."/>
            <person name="Kagawa T.F."/>
            <person name="Liu W."/>
            <person name="Song Y."/>
            <person name="Salvetti E."/>
            <person name="Wrobel A."/>
            <person name="Rasinkangas P."/>
            <person name="Parkhill J."/>
            <person name="Rea M.C."/>
            <person name="O'Sullivan O."/>
            <person name="Ritari J."/>
            <person name="Douillard F.P."/>
            <person name="Paul Ross R."/>
            <person name="Yang R."/>
            <person name="Briner A.E."/>
            <person name="Felis G.E."/>
            <person name="de Vos W.M."/>
            <person name="Barrangou R."/>
            <person name="Klaenhammer T.R."/>
            <person name="Caufield P.W."/>
            <person name="Cui Y."/>
            <person name="Zhang H."/>
            <person name="O'Toole P.W."/>
        </authorList>
    </citation>
    <scope>NUCLEOTIDE SEQUENCE [LARGE SCALE GENOMIC DNA]</scope>
    <source>
        <strain evidence="4 5">JCM 15530</strain>
    </source>
</reference>
<dbReference type="GO" id="GO:0003677">
    <property type="term" value="F:DNA binding"/>
    <property type="evidence" value="ECO:0007669"/>
    <property type="project" value="UniProtKB-UniRule"/>
</dbReference>
<gene>
    <name evidence="4" type="ORF">FC96_GL002091</name>
</gene>
<dbReference type="Pfam" id="PF14278">
    <property type="entry name" value="TetR_C_8"/>
    <property type="match status" value="1"/>
</dbReference>
<evidence type="ECO:0000313" key="4">
    <source>
        <dbReference type="EMBL" id="KRK47886.1"/>
    </source>
</evidence>
<proteinExistence type="predicted"/>
<evidence type="ECO:0000256" key="1">
    <source>
        <dbReference type="ARBA" id="ARBA00023125"/>
    </source>
</evidence>
<dbReference type="InterPro" id="IPR009057">
    <property type="entry name" value="Homeodomain-like_sf"/>
</dbReference>
<organism evidence="4 5">
    <name type="scientific">Secundilactobacillus kimchicus JCM 15530</name>
    <dbReference type="NCBI Taxonomy" id="1302272"/>
    <lineage>
        <taxon>Bacteria</taxon>
        <taxon>Bacillati</taxon>
        <taxon>Bacillota</taxon>
        <taxon>Bacilli</taxon>
        <taxon>Lactobacillales</taxon>
        <taxon>Lactobacillaceae</taxon>
        <taxon>Secundilactobacillus</taxon>
    </lineage>
</organism>
<dbReference type="Gene3D" id="1.10.357.10">
    <property type="entry name" value="Tetracycline Repressor, domain 2"/>
    <property type="match status" value="1"/>
</dbReference>
<dbReference type="InterPro" id="IPR001647">
    <property type="entry name" value="HTH_TetR"/>
</dbReference>
<comment type="caution">
    <text evidence="4">The sequence shown here is derived from an EMBL/GenBank/DDBJ whole genome shotgun (WGS) entry which is preliminary data.</text>
</comment>
<evidence type="ECO:0000259" key="3">
    <source>
        <dbReference type="PROSITE" id="PS50977"/>
    </source>
</evidence>
<dbReference type="SUPFAM" id="SSF46689">
    <property type="entry name" value="Homeodomain-like"/>
    <property type="match status" value="1"/>
</dbReference>
<sequence>MTTTDLKKVTIEMIVEKAKVTRTTFYYHFGDVHYLLAWIFDQNIVDQLQQSAENSRWQDDYQLMLDYVAEHRQFCLACFHSADRQLLINFLWTLAKQLIRKTVSEVKQHPDKEVEEAVADFLGGALVMQIEQWLTDELTTNQAVLMRRAEIVMAGTVHRIIRRKRQPS</sequence>
<dbReference type="AlphaFoldDB" id="A0A0R1HM58"/>
<dbReference type="STRING" id="1302272.FC96_GL002091"/>
<dbReference type="PATRIC" id="fig|1302272.5.peg.2137"/>
<feature type="DNA-binding region" description="H-T-H motif" evidence="2">
    <location>
        <begin position="10"/>
        <end position="29"/>
    </location>
</feature>
<evidence type="ECO:0000313" key="5">
    <source>
        <dbReference type="Proteomes" id="UP000050911"/>
    </source>
</evidence>
<protein>
    <recommendedName>
        <fullName evidence="3">HTH tetR-type domain-containing protein</fullName>
    </recommendedName>
</protein>
<feature type="domain" description="HTH tetR-type" evidence="3">
    <location>
        <begin position="1"/>
        <end position="47"/>
    </location>
</feature>
<name>A0A0R1HM58_9LACO</name>
<dbReference type="EMBL" id="AZCX01000005">
    <property type="protein sequence ID" value="KRK47886.1"/>
    <property type="molecule type" value="Genomic_DNA"/>
</dbReference>
<dbReference type="PROSITE" id="PS50977">
    <property type="entry name" value="HTH_TETR_2"/>
    <property type="match status" value="1"/>
</dbReference>
<dbReference type="InterPro" id="IPR039532">
    <property type="entry name" value="TetR_C_Firmicutes"/>
</dbReference>
<accession>A0A0R1HM58</accession>